<keyword evidence="1" id="KW-0347">Helicase</keyword>
<sequence>QINVANYHEEDERELLYTVASRAMHRLTMLASPDVTPLLDKVPADLYERG</sequence>
<keyword evidence="1" id="KW-0067">ATP-binding</keyword>
<keyword evidence="1" id="KW-0378">Hydrolase</keyword>
<reference evidence="1 2" key="1">
    <citation type="journal article" date="2013" name="PLoS ONE">
        <title>Lactobacillus paracasei comparative genomics: towards species pan-genome definition and exploitation of diversity.</title>
        <authorList>
            <person name="Smokvina T."/>
            <person name="Wels M."/>
            <person name="Polka J."/>
            <person name="Chervaux C."/>
            <person name="Brisse S."/>
            <person name="Boekhorst J."/>
            <person name="van Hylckama Vlieg J.E."/>
            <person name="Siezen R.J."/>
        </authorList>
    </citation>
    <scope>NUCLEOTIDE SEQUENCE [LARGE SCALE GENOMIC DNA]</scope>
    <source>
        <strain evidence="1 2">Lpp126</strain>
    </source>
</reference>
<dbReference type="Gene3D" id="3.40.50.300">
    <property type="entry name" value="P-loop containing nucleotide triphosphate hydrolases"/>
    <property type="match status" value="1"/>
</dbReference>
<dbReference type="EMBL" id="ANKC01000491">
    <property type="protein sequence ID" value="EPC76604.1"/>
    <property type="molecule type" value="Genomic_DNA"/>
</dbReference>
<accession>S2RHH1</accession>
<proteinExistence type="predicted"/>
<name>S2RHH1_LACPA</name>
<dbReference type="AlphaFoldDB" id="S2RHH1"/>
<protein>
    <submittedName>
        <fullName evidence="1">Helicase</fullName>
    </submittedName>
</protein>
<dbReference type="InterPro" id="IPR027417">
    <property type="entry name" value="P-loop_NTPase"/>
</dbReference>
<dbReference type="Proteomes" id="UP000014243">
    <property type="component" value="Unassembled WGS sequence"/>
</dbReference>
<comment type="caution">
    <text evidence="1">The sequence shown here is derived from an EMBL/GenBank/DDBJ whole genome shotgun (WGS) entry which is preliminary data.</text>
</comment>
<organism evidence="1 2">
    <name type="scientific">Lacticaseibacillus paracasei subsp. paracasei Lpp126</name>
    <dbReference type="NCBI Taxonomy" id="1256206"/>
    <lineage>
        <taxon>Bacteria</taxon>
        <taxon>Bacillati</taxon>
        <taxon>Bacillota</taxon>
        <taxon>Bacilli</taxon>
        <taxon>Lactobacillales</taxon>
        <taxon>Lactobacillaceae</taxon>
        <taxon>Lacticaseibacillus</taxon>
    </lineage>
</organism>
<keyword evidence="1" id="KW-0547">Nucleotide-binding</keyword>
<gene>
    <name evidence="1" type="ORF">Lpp126_06927</name>
</gene>
<dbReference type="GO" id="GO:0004386">
    <property type="term" value="F:helicase activity"/>
    <property type="evidence" value="ECO:0007669"/>
    <property type="project" value="UniProtKB-KW"/>
</dbReference>
<evidence type="ECO:0000313" key="1">
    <source>
        <dbReference type="EMBL" id="EPC76604.1"/>
    </source>
</evidence>
<feature type="non-terminal residue" evidence="1">
    <location>
        <position position="1"/>
    </location>
</feature>
<evidence type="ECO:0000313" key="2">
    <source>
        <dbReference type="Proteomes" id="UP000014243"/>
    </source>
</evidence>
<dbReference type="PATRIC" id="fig|1256206.3.peg.1057"/>